<dbReference type="SMART" id="SM00464">
    <property type="entry name" value="LON"/>
    <property type="match status" value="1"/>
</dbReference>
<evidence type="ECO:0000313" key="3">
    <source>
        <dbReference type="Proteomes" id="UP000638188"/>
    </source>
</evidence>
<dbReference type="InterPro" id="IPR046336">
    <property type="entry name" value="Lon_prtase_N_sf"/>
</dbReference>
<reference evidence="3" key="1">
    <citation type="journal article" date="2019" name="Int. J. Syst. Evol. Microbiol.">
        <title>The Global Catalogue of Microorganisms (GCM) 10K type strain sequencing project: providing services to taxonomists for standard genome sequencing and annotation.</title>
        <authorList>
            <consortium name="The Broad Institute Genomics Platform"/>
            <consortium name="The Broad Institute Genome Sequencing Center for Infectious Disease"/>
            <person name="Wu L."/>
            <person name="Ma J."/>
        </authorList>
    </citation>
    <scope>NUCLEOTIDE SEQUENCE [LARGE SCALE GENOMIC DNA]</scope>
    <source>
        <strain evidence="3">CGMCC 1.12482</strain>
    </source>
</reference>
<evidence type="ECO:0000313" key="2">
    <source>
        <dbReference type="EMBL" id="GGD00112.1"/>
    </source>
</evidence>
<dbReference type="SUPFAM" id="SSF88697">
    <property type="entry name" value="PUA domain-like"/>
    <property type="match status" value="1"/>
</dbReference>
<sequence>MTERHPLFPLQSILLPGCVIDLQIFEARYLDMLSRCFKQGESFLIVALESGPETGSGDLRFNALGCEALITDWQQRDNGLLGIRVEGGRRGRIDSADVAADGLVSGEISWLPEQADAPVLEQHDDLVVLHDALMQHPLAEGLGLPEVAGSQQRLGYQLAFLLPFSLDQKVALLNLDHPQARLSQINEWLEIMQA</sequence>
<feature type="domain" description="Lon N-terminal" evidence="1">
    <location>
        <begin position="5"/>
        <end position="193"/>
    </location>
</feature>
<keyword evidence="2" id="KW-0378">Hydrolase</keyword>
<dbReference type="GO" id="GO:0006508">
    <property type="term" value="P:proteolysis"/>
    <property type="evidence" value="ECO:0007669"/>
    <property type="project" value="UniProtKB-KW"/>
</dbReference>
<dbReference type="GO" id="GO:0008233">
    <property type="term" value="F:peptidase activity"/>
    <property type="evidence" value="ECO:0007669"/>
    <property type="project" value="UniProtKB-KW"/>
</dbReference>
<gene>
    <name evidence="2" type="ORF">GCM10007418_19260</name>
</gene>
<dbReference type="InterPro" id="IPR003111">
    <property type="entry name" value="Lon_prtase_N"/>
</dbReference>
<dbReference type="Proteomes" id="UP000638188">
    <property type="component" value="Unassembled WGS sequence"/>
</dbReference>
<keyword evidence="2" id="KW-0645">Protease</keyword>
<evidence type="ECO:0000259" key="1">
    <source>
        <dbReference type="PROSITE" id="PS51787"/>
    </source>
</evidence>
<dbReference type="EMBL" id="BMFF01000003">
    <property type="protein sequence ID" value="GGD00112.1"/>
    <property type="molecule type" value="Genomic_DNA"/>
</dbReference>
<proteinExistence type="predicted"/>
<dbReference type="PROSITE" id="PS51787">
    <property type="entry name" value="LON_N"/>
    <property type="match status" value="1"/>
</dbReference>
<dbReference type="Gene3D" id="2.30.130.40">
    <property type="entry name" value="LON domain-like"/>
    <property type="match status" value="1"/>
</dbReference>
<organism evidence="2 3">
    <name type="scientific">Halopseudomonas salina</name>
    <dbReference type="NCBI Taxonomy" id="1323744"/>
    <lineage>
        <taxon>Bacteria</taxon>
        <taxon>Pseudomonadati</taxon>
        <taxon>Pseudomonadota</taxon>
        <taxon>Gammaproteobacteria</taxon>
        <taxon>Pseudomonadales</taxon>
        <taxon>Pseudomonadaceae</taxon>
        <taxon>Halopseudomonas</taxon>
    </lineage>
</organism>
<protein>
    <submittedName>
        <fullName evidence="2">ATP-dependent protease</fullName>
    </submittedName>
</protein>
<accession>A0ABQ1PNR3</accession>
<dbReference type="PANTHER" id="PTHR46732:SF8">
    <property type="entry name" value="ATP-DEPENDENT PROTEASE LA (LON) DOMAIN PROTEIN"/>
    <property type="match status" value="1"/>
</dbReference>
<keyword evidence="3" id="KW-1185">Reference proteome</keyword>
<dbReference type="InterPro" id="IPR015947">
    <property type="entry name" value="PUA-like_sf"/>
</dbReference>
<comment type="caution">
    <text evidence="2">The sequence shown here is derived from an EMBL/GenBank/DDBJ whole genome shotgun (WGS) entry which is preliminary data.</text>
</comment>
<dbReference type="RefSeq" id="WP_150278333.1">
    <property type="nucleotide sequence ID" value="NZ_BMFF01000003.1"/>
</dbReference>
<name>A0ABQ1PNR3_9GAMM</name>
<dbReference type="Pfam" id="PF02190">
    <property type="entry name" value="LON_substr_bdg"/>
    <property type="match status" value="1"/>
</dbReference>
<dbReference type="PANTHER" id="PTHR46732">
    <property type="entry name" value="ATP-DEPENDENT PROTEASE LA (LON) DOMAIN PROTEIN"/>
    <property type="match status" value="1"/>
</dbReference>